<comment type="caution">
    <text evidence="1">The sequence shown here is derived from an EMBL/GenBank/DDBJ whole genome shotgun (WGS) entry which is preliminary data.</text>
</comment>
<evidence type="ECO:0000313" key="1">
    <source>
        <dbReference type="EMBL" id="GFR66506.1"/>
    </source>
</evidence>
<dbReference type="Gene3D" id="3.30.1370.110">
    <property type="match status" value="1"/>
</dbReference>
<dbReference type="EMBL" id="BMAT01011087">
    <property type="protein sequence ID" value="GFR66506.1"/>
    <property type="molecule type" value="Genomic_DNA"/>
</dbReference>
<sequence length="83" mass="9827">MSGEKPIPKHSDIHNEEYSRHNLNICRFIYVKTDSGSHSTHGHSALKCHIENYLFDNGFQYRKLNREMLKVDLEKNSTREPWP</sequence>
<protein>
    <submittedName>
        <fullName evidence="1">Uncharacterized protein</fullName>
    </submittedName>
</protein>
<proteinExistence type="predicted"/>
<dbReference type="Proteomes" id="UP000762676">
    <property type="component" value="Unassembled WGS sequence"/>
</dbReference>
<evidence type="ECO:0000313" key="2">
    <source>
        <dbReference type="Proteomes" id="UP000762676"/>
    </source>
</evidence>
<reference evidence="1 2" key="1">
    <citation type="journal article" date="2021" name="Elife">
        <title>Chloroplast acquisition without the gene transfer in kleptoplastic sea slugs, Plakobranchus ocellatus.</title>
        <authorList>
            <person name="Maeda T."/>
            <person name="Takahashi S."/>
            <person name="Yoshida T."/>
            <person name="Shimamura S."/>
            <person name="Takaki Y."/>
            <person name="Nagai Y."/>
            <person name="Toyoda A."/>
            <person name="Suzuki Y."/>
            <person name="Arimoto A."/>
            <person name="Ishii H."/>
            <person name="Satoh N."/>
            <person name="Nishiyama T."/>
            <person name="Hasebe M."/>
            <person name="Maruyama T."/>
            <person name="Minagawa J."/>
            <person name="Obokata J."/>
            <person name="Shigenobu S."/>
        </authorList>
    </citation>
    <scope>NUCLEOTIDE SEQUENCE [LARGE SCALE GENOMIC DNA]</scope>
</reference>
<dbReference type="AlphaFoldDB" id="A0AAV4F137"/>
<dbReference type="InterPro" id="IPR036063">
    <property type="entry name" value="Smr_dom_sf"/>
</dbReference>
<dbReference type="SUPFAM" id="SSF160443">
    <property type="entry name" value="SMR domain-like"/>
    <property type="match status" value="1"/>
</dbReference>
<name>A0AAV4F137_9GAST</name>
<accession>A0AAV4F137</accession>
<gene>
    <name evidence="1" type="ORF">ElyMa_005561000</name>
</gene>
<organism evidence="1 2">
    <name type="scientific">Elysia marginata</name>
    <dbReference type="NCBI Taxonomy" id="1093978"/>
    <lineage>
        <taxon>Eukaryota</taxon>
        <taxon>Metazoa</taxon>
        <taxon>Spiralia</taxon>
        <taxon>Lophotrochozoa</taxon>
        <taxon>Mollusca</taxon>
        <taxon>Gastropoda</taxon>
        <taxon>Heterobranchia</taxon>
        <taxon>Euthyneura</taxon>
        <taxon>Panpulmonata</taxon>
        <taxon>Sacoglossa</taxon>
        <taxon>Placobranchoidea</taxon>
        <taxon>Plakobranchidae</taxon>
        <taxon>Elysia</taxon>
    </lineage>
</organism>
<keyword evidence="2" id="KW-1185">Reference proteome</keyword>